<sequence>MEIMDDDKLRRDEHASVMRSRNLFLGVTLIVVGVLWMMNNLELLSDSLFDVVFSWQMLLVLIGGYLLALRKWLAGGIVAAVGLCLLLIDQLDWHIPLDKIAVPTILIAVGLSVVFSRRKYE</sequence>
<dbReference type="InterPro" id="IPR054331">
    <property type="entry name" value="LiaF_TM"/>
</dbReference>
<keyword evidence="1" id="KW-1133">Transmembrane helix</keyword>
<proteinExistence type="predicted"/>
<evidence type="ECO:0000256" key="1">
    <source>
        <dbReference type="SAM" id="Phobius"/>
    </source>
</evidence>
<feature type="transmembrane region" description="Helical" evidence="1">
    <location>
        <begin position="100"/>
        <end position="116"/>
    </location>
</feature>
<dbReference type="RefSeq" id="WP_019246058.1">
    <property type="nucleotide sequence ID" value="NZ_CAPH01000013.1"/>
</dbReference>
<feature type="domain" description="LiaF transmembrane" evidence="2">
    <location>
        <begin position="24"/>
        <end position="119"/>
    </location>
</feature>
<feature type="transmembrane region" description="Helical" evidence="1">
    <location>
        <begin position="51"/>
        <end position="67"/>
    </location>
</feature>
<evidence type="ECO:0000313" key="3">
    <source>
        <dbReference type="EMBL" id="UWN56278.1"/>
    </source>
</evidence>
<evidence type="ECO:0000259" key="2">
    <source>
        <dbReference type="Pfam" id="PF22570"/>
    </source>
</evidence>
<name>A0ABY5UVZ8_9BACT</name>
<protein>
    <submittedName>
        <fullName evidence="3">DUF5668 domain-containing protein</fullName>
    </submittedName>
</protein>
<keyword evidence="1" id="KW-0472">Membrane</keyword>
<evidence type="ECO:0000313" key="4">
    <source>
        <dbReference type="Proteomes" id="UP001059295"/>
    </source>
</evidence>
<dbReference type="GeneID" id="82891324"/>
<accession>A0ABY5UVZ8</accession>
<reference evidence="3" key="1">
    <citation type="journal article" date="2022" name="Cell">
        <title>Design, construction, and in vivo augmentation of a complex gut microbiome.</title>
        <authorList>
            <person name="Cheng A.G."/>
            <person name="Ho P.Y."/>
            <person name="Aranda-Diaz A."/>
            <person name="Jain S."/>
            <person name="Yu F.B."/>
            <person name="Meng X."/>
            <person name="Wang M."/>
            <person name="Iakiviak M."/>
            <person name="Nagashima K."/>
            <person name="Zhao A."/>
            <person name="Murugkar P."/>
            <person name="Patil A."/>
            <person name="Atabakhsh K."/>
            <person name="Weakley A."/>
            <person name="Yan J."/>
            <person name="Brumbaugh A.R."/>
            <person name="Higginbottom S."/>
            <person name="Dimas A."/>
            <person name="Shiver A.L."/>
            <person name="Deutschbauer A."/>
            <person name="Neff N."/>
            <person name="Sonnenburg J.L."/>
            <person name="Huang K.C."/>
            <person name="Fischbach M.A."/>
        </authorList>
    </citation>
    <scope>NUCLEOTIDE SEQUENCE</scope>
    <source>
        <strain evidence="3">AP11</strain>
    </source>
</reference>
<keyword evidence="1" id="KW-0812">Transmembrane</keyword>
<feature type="transmembrane region" description="Helical" evidence="1">
    <location>
        <begin position="72"/>
        <end position="88"/>
    </location>
</feature>
<dbReference type="EMBL" id="CP102294">
    <property type="protein sequence ID" value="UWN56278.1"/>
    <property type="molecule type" value="Genomic_DNA"/>
</dbReference>
<dbReference type="Proteomes" id="UP001059295">
    <property type="component" value="Chromosome"/>
</dbReference>
<dbReference type="Pfam" id="PF22570">
    <property type="entry name" value="LiaF-TM"/>
    <property type="match status" value="1"/>
</dbReference>
<feature type="transmembrane region" description="Helical" evidence="1">
    <location>
        <begin position="21"/>
        <end position="39"/>
    </location>
</feature>
<organism evidence="3 4">
    <name type="scientific">Alistipes ihumii AP11</name>
    <dbReference type="NCBI Taxonomy" id="1211813"/>
    <lineage>
        <taxon>Bacteria</taxon>
        <taxon>Pseudomonadati</taxon>
        <taxon>Bacteroidota</taxon>
        <taxon>Bacteroidia</taxon>
        <taxon>Bacteroidales</taxon>
        <taxon>Rikenellaceae</taxon>
        <taxon>Alistipes</taxon>
    </lineage>
</organism>
<gene>
    <name evidence="3" type="ORF">NQ491_06280</name>
</gene>
<keyword evidence="4" id="KW-1185">Reference proteome</keyword>